<name>A0A6S7CDH8_9BURK</name>
<dbReference type="PANTHER" id="PTHR42715">
    <property type="entry name" value="BETA-GLUCOSIDASE"/>
    <property type="match status" value="1"/>
</dbReference>
<accession>A0A6S7CDH8</accession>
<feature type="domain" description="Fibronectin type III-like" evidence="3">
    <location>
        <begin position="2"/>
        <end position="69"/>
    </location>
</feature>
<dbReference type="InterPro" id="IPR013783">
    <property type="entry name" value="Ig-like_fold"/>
</dbReference>
<dbReference type="Proteomes" id="UP000494365">
    <property type="component" value="Unassembled WGS sequence"/>
</dbReference>
<gene>
    <name evidence="4" type="ORF">LMG28614_00479</name>
</gene>
<proteinExistence type="inferred from homology"/>
<dbReference type="AlphaFoldDB" id="A0A6S7CDH8"/>
<dbReference type="InterPro" id="IPR026891">
    <property type="entry name" value="Fn3-like"/>
</dbReference>
<dbReference type="GO" id="GO:0016787">
    <property type="term" value="F:hydrolase activity"/>
    <property type="evidence" value="ECO:0007669"/>
    <property type="project" value="UniProtKB-KW"/>
</dbReference>
<dbReference type="SMART" id="SM01217">
    <property type="entry name" value="Fn3_like"/>
    <property type="match status" value="1"/>
</dbReference>
<evidence type="ECO:0000256" key="1">
    <source>
        <dbReference type="ARBA" id="ARBA00005336"/>
    </source>
</evidence>
<evidence type="ECO:0000313" key="5">
    <source>
        <dbReference type="Proteomes" id="UP000494365"/>
    </source>
</evidence>
<organism evidence="4 5">
    <name type="scientific">Paraburkholderia ultramafica</name>
    <dbReference type="NCBI Taxonomy" id="1544867"/>
    <lineage>
        <taxon>Bacteria</taxon>
        <taxon>Pseudomonadati</taxon>
        <taxon>Pseudomonadota</taxon>
        <taxon>Betaproteobacteria</taxon>
        <taxon>Burkholderiales</taxon>
        <taxon>Burkholderiaceae</taxon>
        <taxon>Paraburkholderia</taxon>
    </lineage>
</organism>
<dbReference type="Gene3D" id="2.60.40.10">
    <property type="entry name" value="Immunoglobulins"/>
    <property type="match status" value="1"/>
</dbReference>
<keyword evidence="2" id="KW-0378">Hydrolase</keyword>
<dbReference type="InterPro" id="IPR050288">
    <property type="entry name" value="Cellulose_deg_GH3"/>
</dbReference>
<reference evidence="4 5" key="1">
    <citation type="submission" date="2020-04" db="EMBL/GenBank/DDBJ databases">
        <authorList>
            <person name="De Canck E."/>
        </authorList>
    </citation>
    <scope>NUCLEOTIDE SEQUENCE [LARGE SCALE GENOMIC DNA]</scope>
    <source>
        <strain evidence="4 5">LMG 28614</strain>
    </source>
</reference>
<comment type="similarity">
    <text evidence="1">Belongs to the glycosyl hydrolase 3 family.</text>
</comment>
<evidence type="ECO:0000259" key="3">
    <source>
        <dbReference type="SMART" id="SM01217"/>
    </source>
</evidence>
<evidence type="ECO:0000256" key="2">
    <source>
        <dbReference type="ARBA" id="ARBA00022801"/>
    </source>
</evidence>
<evidence type="ECO:0000313" key="4">
    <source>
        <dbReference type="EMBL" id="CAB3777859.1"/>
    </source>
</evidence>
<dbReference type="RefSeq" id="WP_246278916.1">
    <property type="nucleotide sequence ID" value="NZ_CADIKK010000002.1"/>
</dbReference>
<dbReference type="EMBL" id="CADIKK010000002">
    <property type="protein sequence ID" value="CAB3777859.1"/>
    <property type="molecule type" value="Genomic_DNA"/>
</dbReference>
<dbReference type="PANTHER" id="PTHR42715:SF10">
    <property type="entry name" value="BETA-GLUCOSIDASE"/>
    <property type="match status" value="1"/>
</dbReference>
<protein>
    <recommendedName>
        <fullName evidence="3">Fibronectin type III-like domain-containing protein</fullName>
    </recommendedName>
</protein>
<sequence length="84" mass="8656">MAQVYATLPTGLGEPPKRLVGWAKVALAAGATQTVSVTIPAQRFATWDVGSHAWKVNSGTYTLLAGTSSRDVNALTASVSSSAH</sequence>
<keyword evidence="5" id="KW-1185">Reference proteome</keyword>
<dbReference type="Pfam" id="PF14310">
    <property type="entry name" value="Fn3-like"/>
    <property type="match status" value="1"/>
</dbReference>